<dbReference type="Proteomes" id="UP000477311">
    <property type="component" value="Unassembled WGS sequence"/>
</dbReference>
<keyword evidence="1" id="KW-0472">Membrane</keyword>
<keyword evidence="3" id="KW-1185">Reference proteome</keyword>
<protein>
    <recommendedName>
        <fullName evidence="4">PilN domain-containing protein</fullName>
    </recommendedName>
</protein>
<gene>
    <name evidence="2" type="ORF">G4L39_11005</name>
</gene>
<sequence>MGARLTQPRHHACHVLAARQTGRRVWRFEVKGSTLQLDRAEQFNTDQPLPRHWGTKDWRTLGRPRLHIAWLHPDRVFLRVVHLPAATPDETRAMIELQLERLSPLPVAQAIWSYHPMPGAPQGQQTLVVVIVARETVESFLGQLESAGYQPDRLELGALDQLAAVPVTGDGAWIHAGVLGRPDLALVAWWYSGILQNLSFLQLPPPENRPALIRSQLHQAAWAGELDGWLTRPPEWHLVADPVTAAEWEPALSEGLQTTVHVQPPPAPDELARRTAERALQANGLPSLLPADHATRYRQSFVDRLWMTGLGAVVGLYLLGVIGYFAALGVLQFQLRRVEARIEEITPEYNRASQLKARAQVLQDRQDLRFAALDCYKLVAELLPEGATLQSFDFADGRRLTLNGTCPEDRVMAVIEFSSALRKAQVRGQPMFDPQKGEPFTQRRTPNANVVSWNFSLELSRPEE</sequence>
<evidence type="ECO:0000313" key="3">
    <source>
        <dbReference type="Proteomes" id="UP000477311"/>
    </source>
</evidence>
<organism evidence="2 3">
    <name type="scientific">Limisphaera ngatamarikiensis</name>
    <dbReference type="NCBI Taxonomy" id="1324935"/>
    <lineage>
        <taxon>Bacteria</taxon>
        <taxon>Pseudomonadati</taxon>
        <taxon>Verrucomicrobiota</taxon>
        <taxon>Verrucomicrobiia</taxon>
        <taxon>Limisphaerales</taxon>
        <taxon>Limisphaeraceae</taxon>
        <taxon>Limisphaera</taxon>
    </lineage>
</organism>
<dbReference type="Gene3D" id="3.30.420.40">
    <property type="match status" value="1"/>
</dbReference>
<keyword evidence="1" id="KW-1133">Transmembrane helix</keyword>
<dbReference type="RefSeq" id="WP_165108216.1">
    <property type="nucleotide sequence ID" value="NZ_JAAKYA010000076.1"/>
</dbReference>
<reference evidence="2 3" key="1">
    <citation type="submission" date="2020-02" db="EMBL/GenBank/DDBJ databases">
        <title>Draft genome sequence of Limisphaera ngatamarikiensis NGM72.4T, a thermophilic Verrucomicrobia grouped in subdivision 3.</title>
        <authorList>
            <person name="Carere C.R."/>
            <person name="Steen J."/>
            <person name="Hugenholtz P."/>
            <person name="Stott M.B."/>
        </authorList>
    </citation>
    <scope>NUCLEOTIDE SEQUENCE [LARGE SCALE GENOMIC DNA]</scope>
    <source>
        <strain evidence="2 3">NGM72.4</strain>
    </source>
</reference>
<dbReference type="InterPro" id="IPR043129">
    <property type="entry name" value="ATPase_NBD"/>
</dbReference>
<evidence type="ECO:0000256" key="1">
    <source>
        <dbReference type="SAM" id="Phobius"/>
    </source>
</evidence>
<evidence type="ECO:0000313" key="2">
    <source>
        <dbReference type="EMBL" id="NGO39915.1"/>
    </source>
</evidence>
<accession>A0A6M1RTC7</accession>
<evidence type="ECO:0008006" key="4">
    <source>
        <dbReference type="Google" id="ProtNLM"/>
    </source>
</evidence>
<dbReference type="SUPFAM" id="SSF53067">
    <property type="entry name" value="Actin-like ATPase domain"/>
    <property type="match status" value="1"/>
</dbReference>
<feature type="transmembrane region" description="Helical" evidence="1">
    <location>
        <begin position="305"/>
        <end position="331"/>
    </location>
</feature>
<dbReference type="AlphaFoldDB" id="A0A6M1RTC7"/>
<dbReference type="Gene3D" id="3.30.1490.300">
    <property type="match status" value="1"/>
</dbReference>
<proteinExistence type="predicted"/>
<keyword evidence="1" id="KW-0812">Transmembrane</keyword>
<dbReference type="EMBL" id="JAAKYA010000076">
    <property type="protein sequence ID" value="NGO39915.1"/>
    <property type="molecule type" value="Genomic_DNA"/>
</dbReference>
<name>A0A6M1RTC7_9BACT</name>
<comment type="caution">
    <text evidence="2">The sequence shown here is derived from an EMBL/GenBank/DDBJ whole genome shotgun (WGS) entry which is preliminary data.</text>
</comment>